<dbReference type="OrthoDB" id="4390428at2"/>
<dbReference type="Gene3D" id="3.10.290.30">
    <property type="entry name" value="MM3350-like"/>
    <property type="match status" value="1"/>
</dbReference>
<dbReference type="InterPro" id="IPR012912">
    <property type="entry name" value="Plasmid_pRiA4b_Orf3-like"/>
</dbReference>
<evidence type="ECO:0000313" key="3">
    <source>
        <dbReference type="Proteomes" id="UP000182237"/>
    </source>
</evidence>
<reference evidence="2 3" key="1">
    <citation type="submission" date="2016-10" db="EMBL/GenBank/DDBJ databases">
        <authorList>
            <person name="de Groot N.N."/>
        </authorList>
    </citation>
    <scope>NUCLEOTIDE SEQUENCE [LARGE SCALE GENOMIC DNA]</scope>
    <source>
        <strain evidence="2 3">DSM 45434</strain>
    </source>
</reference>
<name>A0A1H1UQI9_9CORY</name>
<gene>
    <name evidence="2" type="ORF">SAMN04488539_2300</name>
</gene>
<protein>
    <submittedName>
        <fullName evidence="2">PRiA4b ORF-3-like protein</fullName>
    </submittedName>
</protein>
<dbReference type="Proteomes" id="UP000182237">
    <property type="component" value="Chromosome I"/>
</dbReference>
<dbReference type="AlphaFoldDB" id="A0A1H1UQI9"/>
<keyword evidence="3" id="KW-1185">Reference proteome</keyword>
<dbReference type="RefSeq" id="WP_019193503.1">
    <property type="nucleotide sequence ID" value="NZ_LT629765.1"/>
</dbReference>
<dbReference type="InterPro" id="IPR024047">
    <property type="entry name" value="MM3350-like_sf"/>
</dbReference>
<evidence type="ECO:0000313" key="2">
    <source>
        <dbReference type="EMBL" id="SDS74550.1"/>
    </source>
</evidence>
<accession>A0A1H1UQI9</accession>
<evidence type="ECO:0000259" key="1">
    <source>
        <dbReference type="Pfam" id="PF07929"/>
    </source>
</evidence>
<dbReference type="EMBL" id="LT629765">
    <property type="protein sequence ID" value="SDS74550.1"/>
    <property type="molecule type" value="Genomic_DNA"/>
</dbReference>
<organism evidence="2 3">
    <name type="scientific">Corynebacterium timonense</name>
    <dbReference type="NCBI Taxonomy" id="441500"/>
    <lineage>
        <taxon>Bacteria</taxon>
        <taxon>Bacillati</taxon>
        <taxon>Actinomycetota</taxon>
        <taxon>Actinomycetes</taxon>
        <taxon>Mycobacteriales</taxon>
        <taxon>Corynebacteriaceae</taxon>
        <taxon>Corynebacterium</taxon>
    </lineage>
</organism>
<dbReference type="Pfam" id="PF07929">
    <property type="entry name" value="PRiA4_ORF3"/>
    <property type="match status" value="1"/>
</dbReference>
<dbReference type="eggNOG" id="ENOG5031I1M">
    <property type="taxonomic scope" value="Bacteria"/>
</dbReference>
<sequence length="429" mass="46979">MIVSLLVTVEKSEPLMSRLVNVDDSMNLGELSQVIDAAFGFSGAASHLYMGPERRGAGREVLSATPGPGERAEEEVRVADIKEMTYVYDPSANWNITVEVLGSSHLDGPTPLLIDALGPDVVEACNGPAMMTRFHAEARRITAGLTPEMDVAPLLLSFLPVMSPDRLLQRLAQADPVTVAERISYVAEDLFLDAADMIGDDPNTPQFAEEFEQFLDTRPDLRDILAMDPNPERNPALIAAMSQFFEETLGGEPFEEDEVRESLCVFLWEVLAQPGQRIKLTSTGALPPAHVSRIAVELGVDLFSPRPRESSMPSVRTIRRAMVEGGLLRESGGWLEATPRGESFLDDPYSVCTMNNELRSGFERAVGTDEWRKIIAWLVDVYGLGEEPELVPRDTDAARELMVALGVLEPSGIALTPSGQNFLAHMITD</sequence>
<feature type="domain" description="Plasmid pRiA4b Orf3-like" evidence="1">
    <location>
        <begin position="2"/>
        <end position="133"/>
    </location>
</feature>
<dbReference type="STRING" id="1203190.GCA_000312345_00646"/>
<proteinExistence type="predicted"/>
<dbReference type="SUPFAM" id="SSF159941">
    <property type="entry name" value="MM3350-like"/>
    <property type="match status" value="1"/>
</dbReference>